<dbReference type="Proteomes" id="UP000764045">
    <property type="component" value="Unassembled WGS sequence"/>
</dbReference>
<feature type="domain" description="NfeD-like C-terminal" evidence="6">
    <location>
        <begin position="88"/>
        <end position="147"/>
    </location>
</feature>
<gene>
    <name evidence="7" type="ORF">H6B30_09595</name>
</gene>
<evidence type="ECO:0000256" key="4">
    <source>
        <dbReference type="ARBA" id="ARBA00023136"/>
    </source>
</evidence>
<evidence type="ECO:0000256" key="2">
    <source>
        <dbReference type="ARBA" id="ARBA00022692"/>
    </source>
</evidence>
<dbReference type="PANTHER" id="PTHR33507:SF3">
    <property type="entry name" value="INNER MEMBRANE PROTEIN YBBJ"/>
    <property type="match status" value="1"/>
</dbReference>
<dbReference type="GO" id="GO:0005886">
    <property type="term" value="C:plasma membrane"/>
    <property type="evidence" value="ECO:0007669"/>
    <property type="project" value="TreeGrafter"/>
</dbReference>
<evidence type="ECO:0000259" key="6">
    <source>
        <dbReference type="Pfam" id="PF01957"/>
    </source>
</evidence>
<comment type="caution">
    <text evidence="7">The sequence shown here is derived from an EMBL/GenBank/DDBJ whole genome shotgun (WGS) entry which is preliminary data.</text>
</comment>
<protein>
    <submittedName>
        <fullName evidence="7">NfeD family protein</fullName>
    </submittedName>
</protein>
<dbReference type="Pfam" id="PF01957">
    <property type="entry name" value="NfeD"/>
    <property type="match status" value="1"/>
</dbReference>
<keyword evidence="8" id="KW-1185">Reference proteome</keyword>
<dbReference type="Gene3D" id="2.40.50.140">
    <property type="entry name" value="Nucleic acid-binding proteins"/>
    <property type="match status" value="1"/>
</dbReference>
<evidence type="ECO:0000256" key="3">
    <source>
        <dbReference type="ARBA" id="ARBA00022989"/>
    </source>
</evidence>
<dbReference type="AlphaFoldDB" id="A0A938WN28"/>
<evidence type="ECO:0000313" key="7">
    <source>
        <dbReference type="EMBL" id="MBM6661997.1"/>
    </source>
</evidence>
<reference evidence="7 8" key="1">
    <citation type="journal article" date="2021" name="Sci. Rep.">
        <title>The distribution of antibiotic resistance genes in chicken gut microbiota commensals.</title>
        <authorList>
            <person name="Juricova H."/>
            <person name="Matiasovicova J."/>
            <person name="Kubasova T."/>
            <person name="Cejkova D."/>
            <person name="Rychlik I."/>
        </authorList>
    </citation>
    <scope>NUCLEOTIDE SEQUENCE [LARGE SCALE GENOMIC DNA]</scope>
    <source>
        <strain evidence="7 8">An819</strain>
    </source>
</reference>
<name>A0A938WN28_9BACT</name>
<dbReference type="EMBL" id="JACJJL010000015">
    <property type="protein sequence ID" value="MBM6661997.1"/>
    <property type="molecule type" value="Genomic_DNA"/>
</dbReference>
<keyword evidence="3 5" id="KW-1133">Transmembrane helix</keyword>
<dbReference type="InterPro" id="IPR052165">
    <property type="entry name" value="Membrane_assoc_protease"/>
</dbReference>
<dbReference type="InterPro" id="IPR012340">
    <property type="entry name" value="NA-bd_OB-fold"/>
</dbReference>
<dbReference type="InterPro" id="IPR002810">
    <property type="entry name" value="NfeD-like_C"/>
</dbReference>
<dbReference type="PANTHER" id="PTHR33507">
    <property type="entry name" value="INNER MEMBRANE PROTEIN YBBJ"/>
    <property type="match status" value="1"/>
</dbReference>
<organism evidence="7 8">
    <name type="scientific">Marseilla massiliensis</name>
    <dbReference type="NCBI Taxonomy" id="1841864"/>
    <lineage>
        <taxon>Bacteria</taxon>
        <taxon>Pseudomonadati</taxon>
        <taxon>Bacteroidota</taxon>
        <taxon>Bacteroidia</taxon>
        <taxon>Bacteroidales</taxon>
        <taxon>Prevotellaceae</taxon>
        <taxon>Marseilla</taxon>
    </lineage>
</organism>
<comment type="subcellular location">
    <subcellularLocation>
        <location evidence="1">Membrane</location>
        <topology evidence="1">Multi-pass membrane protein</topology>
    </subcellularLocation>
</comment>
<feature type="transmembrane region" description="Helical" evidence="5">
    <location>
        <begin position="12"/>
        <end position="45"/>
    </location>
</feature>
<proteinExistence type="predicted"/>
<feature type="transmembrane region" description="Helical" evidence="5">
    <location>
        <begin position="51"/>
        <end position="69"/>
    </location>
</feature>
<evidence type="ECO:0000256" key="1">
    <source>
        <dbReference type="ARBA" id="ARBA00004141"/>
    </source>
</evidence>
<sequence length="149" mass="16017">MIDYLAANLWAMWLALSVVLLIVELCSGGFFIMCFSVGAVCSAIVAPFAGIYVQLGVFILISALSVVMVRPLALKYLHRHDDVRVSNADAIIGRTGTVSQVIPVGGYGRVALDGDDWKACSSDTEELPAGTMVKIIDRESVIVKVTKLK</sequence>
<evidence type="ECO:0000313" key="8">
    <source>
        <dbReference type="Proteomes" id="UP000764045"/>
    </source>
</evidence>
<dbReference type="RefSeq" id="WP_205110004.1">
    <property type="nucleotide sequence ID" value="NZ_JACJJL010000015.1"/>
</dbReference>
<keyword evidence="2 5" id="KW-0812">Transmembrane</keyword>
<keyword evidence="4 5" id="KW-0472">Membrane</keyword>
<accession>A0A938WN28</accession>
<dbReference type="SUPFAM" id="SSF141322">
    <property type="entry name" value="NfeD domain-like"/>
    <property type="match status" value="1"/>
</dbReference>
<evidence type="ECO:0000256" key="5">
    <source>
        <dbReference type="SAM" id="Phobius"/>
    </source>
</evidence>